<keyword evidence="9" id="KW-1185">Reference proteome</keyword>
<evidence type="ECO:0000256" key="5">
    <source>
        <dbReference type="ARBA" id="ARBA00022786"/>
    </source>
</evidence>
<keyword evidence="4" id="KW-0498">Mitosis</keyword>
<proteinExistence type="inferred from homology"/>
<evidence type="ECO:0000256" key="2">
    <source>
        <dbReference type="ARBA" id="ARBA00016066"/>
    </source>
</evidence>
<feature type="domain" description="Anaphase-promoting complex subunit 5" evidence="7">
    <location>
        <begin position="182"/>
        <end position="256"/>
    </location>
</feature>
<keyword evidence="6" id="KW-0131">Cell cycle</keyword>
<dbReference type="InterPro" id="IPR037679">
    <property type="entry name" value="Apc5"/>
</dbReference>
<comment type="similarity">
    <text evidence="1">Belongs to the APC5 family.</text>
</comment>
<dbReference type="InterPro" id="IPR026000">
    <property type="entry name" value="Apc5_dom"/>
</dbReference>
<dbReference type="AlphaFoldDB" id="A0A8S0WDI6"/>
<dbReference type="EMBL" id="CACVBS010000112">
    <property type="protein sequence ID" value="CAA7271729.1"/>
    <property type="molecule type" value="Genomic_DNA"/>
</dbReference>
<dbReference type="Pfam" id="PF12862">
    <property type="entry name" value="ANAPC5"/>
    <property type="match status" value="1"/>
</dbReference>
<dbReference type="GO" id="GO:0045842">
    <property type="term" value="P:positive regulation of mitotic metaphase/anaphase transition"/>
    <property type="evidence" value="ECO:0007669"/>
    <property type="project" value="TreeGrafter"/>
</dbReference>
<evidence type="ECO:0000256" key="6">
    <source>
        <dbReference type="ARBA" id="ARBA00023306"/>
    </source>
</evidence>
<name>A0A8S0WDI6_CYCAE</name>
<reference evidence="8 9" key="1">
    <citation type="submission" date="2020-01" db="EMBL/GenBank/DDBJ databases">
        <authorList>
            <person name="Gupta K D."/>
        </authorList>
    </citation>
    <scope>NUCLEOTIDE SEQUENCE [LARGE SCALE GENOMIC DNA]</scope>
</reference>
<accession>A0A8S0WDI6</accession>
<dbReference type="PANTHER" id="PTHR12830">
    <property type="entry name" value="ANAPHASE-PROMOTING COMPLEX SUBUNIT 5"/>
    <property type="match status" value="1"/>
</dbReference>
<comment type="caution">
    <text evidence="8">The sequence shown here is derived from an EMBL/GenBank/DDBJ whole genome shotgun (WGS) entry which is preliminary data.</text>
</comment>
<dbReference type="Proteomes" id="UP000467700">
    <property type="component" value="Unassembled WGS sequence"/>
</dbReference>
<evidence type="ECO:0000256" key="1">
    <source>
        <dbReference type="ARBA" id="ARBA00007450"/>
    </source>
</evidence>
<gene>
    <name evidence="8" type="ORF">AAE3_LOCUS13757</name>
</gene>
<sequence length="645" mass="74174">MDDAPPPADHVLRPHHVTLLAILMNAYQDWKVSIPKSHKEIVEVLSSGPKADVPICATFNAEIAHIPHQLLTPDDMHVFLSTTNFLLSPKIDETPRFLRRSIFGYFTRRCFTSFVKLSYIGINRLVADYQAWVNDAPTAGYFVAQKDELTSDLLLFKTQADKKTWARAGYYEGWQKGVLTGDENLAVESLRRFFEQHFHDSHDSGYRQHGILSLIRMHYIKGEYAAARKLLTEAIDTARTSSDKVTLHHCLSLLHRIPYENTEKKPFLHEIQPDLHPLEILYDVKKLMTEENEQPLSAAFIKLFQAIALYDHWIDVQSAQPVESEQWAQHAAQSILWAEAGCEGLASAEQNVVMAFARSGEEGSDRLSVILNKAYKKARQGEYEEALSFLLHPSIWCGLTLYEYSHWSHQLWHILTLRATRRGQFRLYRQFLLPKRPNGPFNAREYFLDAEGEKMSPIRESLHQILRLKEHDQFTMGVDYLLKNLWHSEFLCKYGLYRTGIILLADIGLEFRMSKRSRRILEEIMPQIINGDDREQRAVACFTLARCIIAAEGSTLAAFQEAIPYLLMAESDFKKLEIYGSVKDVQYMLSIVYHNLDMDTERNNAAKRHADTEAHQRTLEFITFDEKIQEILQLSAAIGASLASR</sequence>
<evidence type="ECO:0000259" key="7">
    <source>
        <dbReference type="Pfam" id="PF12862"/>
    </source>
</evidence>
<evidence type="ECO:0000256" key="3">
    <source>
        <dbReference type="ARBA" id="ARBA00022618"/>
    </source>
</evidence>
<dbReference type="GO" id="GO:0005680">
    <property type="term" value="C:anaphase-promoting complex"/>
    <property type="evidence" value="ECO:0007669"/>
    <property type="project" value="InterPro"/>
</dbReference>
<evidence type="ECO:0000313" key="9">
    <source>
        <dbReference type="Proteomes" id="UP000467700"/>
    </source>
</evidence>
<dbReference type="GO" id="GO:0031145">
    <property type="term" value="P:anaphase-promoting complex-dependent catabolic process"/>
    <property type="evidence" value="ECO:0007669"/>
    <property type="project" value="TreeGrafter"/>
</dbReference>
<organism evidence="8 9">
    <name type="scientific">Cyclocybe aegerita</name>
    <name type="common">Black poplar mushroom</name>
    <name type="synonym">Agrocybe aegerita</name>
    <dbReference type="NCBI Taxonomy" id="1973307"/>
    <lineage>
        <taxon>Eukaryota</taxon>
        <taxon>Fungi</taxon>
        <taxon>Dikarya</taxon>
        <taxon>Basidiomycota</taxon>
        <taxon>Agaricomycotina</taxon>
        <taxon>Agaricomycetes</taxon>
        <taxon>Agaricomycetidae</taxon>
        <taxon>Agaricales</taxon>
        <taxon>Agaricineae</taxon>
        <taxon>Bolbitiaceae</taxon>
        <taxon>Cyclocybe</taxon>
    </lineage>
</organism>
<protein>
    <recommendedName>
        <fullName evidence="2">Anaphase-promoting complex subunit 5</fullName>
    </recommendedName>
</protein>
<keyword evidence="3" id="KW-0132">Cell division</keyword>
<evidence type="ECO:0000313" key="8">
    <source>
        <dbReference type="EMBL" id="CAA7271729.1"/>
    </source>
</evidence>
<evidence type="ECO:0000256" key="4">
    <source>
        <dbReference type="ARBA" id="ARBA00022776"/>
    </source>
</evidence>
<dbReference type="GO" id="GO:0070979">
    <property type="term" value="P:protein K11-linked ubiquitination"/>
    <property type="evidence" value="ECO:0007669"/>
    <property type="project" value="TreeGrafter"/>
</dbReference>
<keyword evidence="5" id="KW-0833">Ubl conjugation pathway</keyword>
<dbReference type="GO" id="GO:0051301">
    <property type="term" value="P:cell division"/>
    <property type="evidence" value="ECO:0007669"/>
    <property type="project" value="UniProtKB-KW"/>
</dbReference>
<dbReference type="PANTHER" id="PTHR12830:SF9">
    <property type="entry name" value="ANAPHASE-PROMOTING COMPLEX SUBUNIT 5"/>
    <property type="match status" value="1"/>
</dbReference>
<dbReference type="OrthoDB" id="2504561at2759"/>